<accession>A0ACC5R7I9</accession>
<name>A0ACC5R7I9_9HYPH</name>
<evidence type="ECO:0000313" key="1">
    <source>
        <dbReference type="EMBL" id="MBK1868547.1"/>
    </source>
</evidence>
<sequence length="685" mass="74900">MLKHSRPETAKFGNALRKSLSLAAGGQVDAAVEAAKSEGLLSPAAIEWLKGERVPPREQALWRGLASLSGLAANDPRQAIVRAEVEHICGRQANAMALCERAFANPATAGEAHALMGHCLIAVGDKRRAIESFARAAQAMPQRGDLHGLLGGLFLGVGEPRPAIQALGRAIALDGRDWNAWFELGNAQKALGDMKAAIDAFTKSIAINPRHADSFNNRGATLQVMGADQQAIADFDAAIRLNGAHLFAWLNKGVSLNKLDRQEESLRAFETALAINPAMGEAYHNLGLTLLKLERNAEALRNIEAALLVEPAKTDWLLSKGNVLGALFRYEEAVAAYRDCVDRNPDNTDARINMAGALQELAEHGKAIAILDDALVRRPGYPEARWNRANSMLAFGPSREAWEAYEQRLHLSVHEKLPDYGLPLLGMDDIKGRKLLVQWEQRFGDVLQMLRYIPEVSKQCEAHWQVAPPLLDLVKASFPDIAICGRDECPPGLDTRIAYTSLPLAMKSFALDSIPNATPYLRASEAARQKWAEARDTGRPNIGIAWRGNRQPPGRSVPIEQVITLFDIPDMRFVSLQVDPTPEEEVVLKRHGVADLGRDIKTFDDSAALLGQLDLVITIDTAIAHLSGALGCKTFVLLKYGADWRWLLERSDSPWYPTATLFRQSSLGNWKDVVSAVKARLAAGA</sequence>
<reference evidence="1" key="1">
    <citation type="submission" date="2021-01" db="EMBL/GenBank/DDBJ databases">
        <authorList>
            <person name="Sun Q."/>
        </authorList>
    </citation>
    <scope>NUCLEOTIDE SEQUENCE</scope>
    <source>
        <strain evidence="1">YIM B02566</strain>
    </source>
</reference>
<keyword evidence="2" id="KW-1185">Reference proteome</keyword>
<proteinExistence type="predicted"/>
<comment type="caution">
    <text evidence="1">The sequence shown here is derived from an EMBL/GenBank/DDBJ whole genome shotgun (WGS) entry which is preliminary data.</text>
</comment>
<organism evidence="1 2">
    <name type="scientific">Taklimakanibacter albus</name>
    <dbReference type="NCBI Taxonomy" id="2800327"/>
    <lineage>
        <taxon>Bacteria</taxon>
        <taxon>Pseudomonadati</taxon>
        <taxon>Pseudomonadota</taxon>
        <taxon>Alphaproteobacteria</taxon>
        <taxon>Hyphomicrobiales</taxon>
        <taxon>Aestuariivirgaceae</taxon>
        <taxon>Taklimakanibacter</taxon>
    </lineage>
</organism>
<dbReference type="EMBL" id="JAENHL010000007">
    <property type="protein sequence ID" value="MBK1868547.1"/>
    <property type="molecule type" value="Genomic_DNA"/>
</dbReference>
<evidence type="ECO:0000313" key="2">
    <source>
        <dbReference type="Proteomes" id="UP000616151"/>
    </source>
</evidence>
<gene>
    <name evidence="1" type="ORF">JHL16_19485</name>
</gene>
<dbReference type="Proteomes" id="UP000616151">
    <property type="component" value="Unassembled WGS sequence"/>
</dbReference>
<protein>
    <submittedName>
        <fullName evidence="1">Tetratricopeptide repeat protein</fullName>
    </submittedName>
</protein>